<evidence type="ECO:0000256" key="1">
    <source>
        <dbReference type="ARBA" id="ARBA00004162"/>
    </source>
</evidence>
<evidence type="ECO:0000256" key="7">
    <source>
        <dbReference type="ARBA" id="ARBA00022927"/>
    </source>
</evidence>
<dbReference type="Pfam" id="PF02699">
    <property type="entry name" value="YajC"/>
    <property type="match status" value="1"/>
</dbReference>
<evidence type="ECO:0000256" key="5">
    <source>
        <dbReference type="ARBA" id="ARBA00022475"/>
    </source>
</evidence>
<dbReference type="AlphaFoldDB" id="E0XSS8"/>
<evidence type="ECO:0000256" key="3">
    <source>
        <dbReference type="ARBA" id="ARBA00014962"/>
    </source>
</evidence>
<keyword evidence="8 11" id="KW-1133">Transmembrane helix</keyword>
<dbReference type="GO" id="GO:0015031">
    <property type="term" value="P:protein transport"/>
    <property type="evidence" value="ECO:0007669"/>
    <property type="project" value="UniProtKB-KW"/>
</dbReference>
<reference evidence="12" key="1">
    <citation type="journal article" date="2011" name="Environ. Microbiol.">
        <title>Time-series analyses of Monterey Bay coastal microbial picoplankton using a 'genome proxy' microarray.</title>
        <authorList>
            <person name="Rich V.I."/>
            <person name="Pham V.D."/>
            <person name="Eppley J."/>
            <person name="Shi Y."/>
            <person name="DeLong E.F."/>
        </authorList>
    </citation>
    <scope>NUCLEOTIDE SEQUENCE</scope>
</reference>
<evidence type="ECO:0000256" key="9">
    <source>
        <dbReference type="ARBA" id="ARBA00023010"/>
    </source>
</evidence>
<proteinExistence type="inferred from homology"/>
<keyword evidence="7" id="KW-0653">Protein transport</keyword>
<dbReference type="PANTHER" id="PTHR33909">
    <property type="entry name" value="SEC TRANSLOCON ACCESSORY COMPLEX SUBUNIT YAJC"/>
    <property type="match status" value="1"/>
</dbReference>
<comment type="subcellular location">
    <subcellularLocation>
        <location evidence="1">Cell membrane</location>
        <topology evidence="1">Single-pass membrane protein</topology>
    </subcellularLocation>
</comment>
<dbReference type="EMBL" id="GU474866">
    <property type="protein sequence ID" value="ADI17482.1"/>
    <property type="molecule type" value="Genomic_DNA"/>
</dbReference>
<sequence length="109" mass="12047">MINNAYAQAANAVQDPFLSFLPLILMFVVLYFLMIRPQMKRAKEHKILVEGLQKNDEVVTSSGIVGKIINVDASYVTIEIGSGDSKISTLIQRQSVQTLLPKGTIKNLV</sequence>
<dbReference type="PANTHER" id="PTHR33909:SF1">
    <property type="entry name" value="SEC TRANSLOCON ACCESSORY COMPLEX SUBUNIT YAJC"/>
    <property type="match status" value="1"/>
</dbReference>
<protein>
    <recommendedName>
        <fullName evidence="3">Sec translocon accessory complex subunit YajC</fullName>
    </recommendedName>
</protein>
<keyword evidence="9" id="KW-0811">Translocation</keyword>
<evidence type="ECO:0000256" key="6">
    <source>
        <dbReference type="ARBA" id="ARBA00022692"/>
    </source>
</evidence>
<keyword evidence="4" id="KW-0813">Transport</keyword>
<dbReference type="InterPro" id="IPR003849">
    <property type="entry name" value="Preprotein_translocase_YajC"/>
</dbReference>
<evidence type="ECO:0000256" key="10">
    <source>
        <dbReference type="ARBA" id="ARBA00023136"/>
    </source>
</evidence>
<name>E0XSS8_9PROT</name>
<accession>E0XSS8</accession>
<dbReference type="GO" id="GO:0005886">
    <property type="term" value="C:plasma membrane"/>
    <property type="evidence" value="ECO:0007669"/>
    <property type="project" value="UniProtKB-SubCell"/>
</dbReference>
<dbReference type="NCBIfam" id="TIGR00739">
    <property type="entry name" value="yajC"/>
    <property type="match status" value="1"/>
</dbReference>
<dbReference type="SMART" id="SM01323">
    <property type="entry name" value="YajC"/>
    <property type="match status" value="1"/>
</dbReference>
<keyword evidence="10 11" id="KW-0472">Membrane</keyword>
<evidence type="ECO:0000256" key="4">
    <source>
        <dbReference type="ARBA" id="ARBA00022448"/>
    </source>
</evidence>
<evidence type="ECO:0000256" key="11">
    <source>
        <dbReference type="SAM" id="Phobius"/>
    </source>
</evidence>
<evidence type="ECO:0000313" key="12">
    <source>
        <dbReference type="EMBL" id="ADI17482.1"/>
    </source>
</evidence>
<dbReference type="PRINTS" id="PR01853">
    <property type="entry name" value="YAJCTRNLCASE"/>
</dbReference>
<keyword evidence="6 11" id="KW-0812">Transmembrane</keyword>
<keyword evidence="5" id="KW-1003">Cell membrane</keyword>
<evidence type="ECO:0000256" key="2">
    <source>
        <dbReference type="ARBA" id="ARBA00006742"/>
    </source>
</evidence>
<feature type="transmembrane region" description="Helical" evidence="11">
    <location>
        <begin position="17"/>
        <end position="35"/>
    </location>
</feature>
<organism evidence="12">
    <name type="scientific">uncultured beta proteobacterium HF0130_04F21</name>
    <dbReference type="NCBI Taxonomy" id="710819"/>
    <lineage>
        <taxon>Bacteria</taxon>
        <taxon>Pseudomonadati</taxon>
        <taxon>Pseudomonadota</taxon>
        <taxon>Betaproteobacteria</taxon>
        <taxon>Nitrosomonadales</taxon>
        <taxon>Nitrosomonadaceae</taxon>
        <taxon>environmental samples</taxon>
    </lineage>
</organism>
<comment type="similarity">
    <text evidence="2">Belongs to the YajC family.</text>
</comment>
<evidence type="ECO:0000256" key="8">
    <source>
        <dbReference type="ARBA" id="ARBA00022989"/>
    </source>
</evidence>